<dbReference type="AlphaFoldDB" id="A0A0F9RLA7"/>
<protein>
    <submittedName>
        <fullName evidence="1">Uncharacterized protein</fullName>
    </submittedName>
</protein>
<organism evidence="1">
    <name type="scientific">marine sediment metagenome</name>
    <dbReference type="NCBI Taxonomy" id="412755"/>
    <lineage>
        <taxon>unclassified sequences</taxon>
        <taxon>metagenomes</taxon>
        <taxon>ecological metagenomes</taxon>
    </lineage>
</organism>
<accession>A0A0F9RLA7</accession>
<dbReference type="EMBL" id="LAZR01003463">
    <property type="protein sequence ID" value="KKN18053.1"/>
    <property type="molecule type" value="Genomic_DNA"/>
</dbReference>
<evidence type="ECO:0000313" key="1">
    <source>
        <dbReference type="EMBL" id="KKN18053.1"/>
    </source>
</evidence>
<reference evidence="1" key="1">
    <citation type="journal article" date="2015" name="Nature">
        <title>Complex archaea that bridge the gap between prokaryotes and eukaryotes.</title>
        <authorList>
            <person name="Spang A."/>
            <person name="Saw J.H."/>
            <person name="Jorgensen S.L."/>
            <person name="Zaremba-Niedzwiedzka K."/>
            <person name="Martijn J."/>
            <person name="Lind A.E."/>
            <person name="van Eijk R."/>
            <person name="Schleper C."/>
            <person name="Guy L."/>
            <person name="Ettema T.J."/>
        </authorList>
    </citation>
    <scope>NUCLEOTIDE SEQUENCE</scope>
</reference>
<name>A0A0F9RLA7_9ZZZZ</name>
<gene>
    <name evidence="1" type="ORF">LCGC14_0959520</name>
</gene>
<proteinExistence type="predicted"/>
<comment type="caution">
    <text evidence="1">The sequence shown here is derived from an EMBL/GenBank/DDBJ whole genome shotgun (WGS) entry which is preliminary data.</text>
</comment>
<sequence length="70" mass="8071">MKKPMRELCSFLNRLLEEELGLEGGNNPKMPPEFFIEQAQRVMIGMGWKFIKIEVLDGDIPQVTMIHPPT</sequence>